<dbReference type="Proteomes" id="UP000053820">
    <property type="component" value="Unassembled WGS sequence"/>
</dbReference>
<keyword evidence="3" id="KW-1185">Reference proteome</keyword>
<proteinExistence type="predicted"/>
<reference evidence="2 3" key="1">
    <citation type="submission" date="2014-04" db="EMBL/GenBank/DDBJ databases">
        <title>Evolutionary Origins and Diversification of the Mycorrhizal Mutualists.</title>
        <authorList>
            <consortium name="DOE Joint Genome Institute"/>
            <consortium name="Mycorrhizal Genomics Consortium"/>
            <person name="Kohler A."/>
            <person name="Kuo A."/>
            <person name="Nagy L.G."/>
            <person name="Floudas D."/>
            <person name="Copeland A."/>
            <person name="Barry K.W."/>
            <person name="Cichocki N."/>
            <person name="Veneault-Fourrey C."/>
            <person name="LaButti K."/>
            <person name="Lindquist E.A."/>
            <person name="Lipzen A."/>
            <person name="Lundell T."/>
            <person name="Morin E."/>
            <person name="Murat C."/>
            <person name="Riley R."/>
            <person name="Ohm R."/>
            <person name="Sun H."/>
            <person name="Tunlid A."/>
            <person name="Henrissat B."/>
            <person name="Grigoriev I.V."/>
            <person name="Hibbett D.S."/>
            <person name="Martin F."/>
        </authorList>
    </citation>
    <scope>NUCLEOTIDE SEQUENCE [LARGE SCALE GENOMIC DNA]</scope>
    <source>
        <strain evidence="2 3">MD-312</strain>
    </source>
</reference>
<sequence>MIRSSRYDSGDEIRYSYVQDSESFDVNNITEQELGETSGAHKNDLLEGVFGLNKDGMDEKNDRVLTKIKDGRFHSQFALVNMTYHSRNSILIKLPPRQLMCNTTDPSIRLCKKILFPLTSPQYPAVHPYDPPSSSAQTKPTAPPSSAQTGPGAPTHGRQLRCSQG</sequence>
<evidence type="ECO:0000313" key="2">
    <source>
        <dbReference type="EMBL" id="KIJ58564.1"/>
    </source>
</evidence>
<dbReference type="AlphaFoldDB" id="A0A0C9UZW8"/>
<feature type="compositionally biased region" description="Polar residues" evidence="1">
    <location>
        <begin position="132"/>
        <end position="149"/>
    </location>
</feature>
<dbReference type="EMBL" id="KN839927">
    <property type="protein sequence ID" value="KIJ58564.1"/>
    <property type="molecule type" value="Genomic_DNA"/>
</dbReference>
<feature type="region of interest" description="Disordered" evidence="1">
    <location>
        <begin position="126"/>
        <end position="165"/>
    </location>
</feature>
<gene>
    <name evidence="2" type="ORF">HYDPIDRAFT_119435</name>
</gene>
<evidence type="ECO:0000313" key="3">
    <source>
        <dbReference type="Proteomes" id="UP000053820"/>
    </source>
</evidence>
<evidence type="ECO:0000256" key="1">
    <source>
        <dbReference type="SAM" id="MobiDB-lite"/>
    </source>
</evidence>
<protein>
    <submittedName>
        <fullName evidence="2">Uncharacterized protein</fullName>
    </submittedName>
</protein>
<name>A0A0C9UZW8_9AGAM</name>
<accession>A0A0C9UZW8</accession>
<dbReference type="HOGENOM" id="CLU_114618_0_0_1"/>
<dbReference type="OrthoDB" id="3062437at2759"/>
<organism evidence="2 3">
    <name type="scientific">Hydnomerulius pinastri MD-312</name>
    <dbReference type="NCBI Taxonomy" id="994086"/>
    <lineage>
        <taxon>Eukaryota</taxon>
        <taxon>Fungi</taxon>
        <taxon>Dikarya</taxon>
        <taxon>Basidiomycota</taxon>
        <taxon>Agaricomycotina</taxon>
        <taxon>Agaricomycetes</taxon>
        <taxon>Agaricomycetidae</taxon>
        <taxon>Boletales</taxon>
        <taxon>Boletales incertae sedis</taxon>
        <taxon>Leucogyrophana</taxon>
    </lineage>
</organism>